<dbReference type="InterPro" id="IPR059141">
    <property type="entry name" value="Beta-prop_Nup120_160"/>
</dbReference>
<accession>A0A067QDI5</accession>
<feature type="region of interest" description="Disordered" evidence="4">
    <location>
        <begin position="262"/>
        <end position="285"/>
    </location>
</feature>
<feature type="domain" description="NUP160 C-terminal TPR" evidence="7">
    <location>
        <begin position="1127"/>
        <end position="1355"/>
    </location>
</feature>
<evidence type="ECO:0000256" key="4">
    <source>
        <dbReference type="SAM" id="MobiDB-lite"/>
    </source>
</evidence>
<dbReference type="STRING" id="933084.A0A067QDI5"/>
<dbReference type="Proteomes" id="UP000027265">
    <property type="component" value="Unassembled WGS sequence"/>
</dbReference>
<evidence type="ECO:0000259" key="6">
    <source>
        <dbReference type="Pfam" id="PF23300"/>
    </source>
</evidence>
<keyword evidence="9" id="KW-1185">Reference proteome</keyword>
<keyword evidence="2" id="KW-0813">Transport</keyword>
<proteinExistence type="predicted"/>
<dbReference type="Pfam" id="PF23347">
    <property type="entry name" value="TPR_Nup160_C"/>
    <property type="match status" value="1"/>
</dbReference>
<dbReference type="InterPro" id="IPR056536">
    <property type="entry name" value="TPR_NUP160_C"/>
</dbReference>
<reference evidence="9" key="1">
    <citation type="journal article" date="2014" name="Proc. Natl. Acad. Sci. U.S.A.">
        <title>Extensive sampling of basidiomycete genomes demonstrates inadequacy of the white-rot/brown-rot paradigm for wood decay fungi.</title>
        <authorList>
            <person name="Riley R."/>
            <person name="Salamov A.A."/>
            <person name="Brown D.W."/>
            <person name="Nagy L.G."/>
            <person name="Floudas D."/>
            <person name="Held B.W."/>
            <person name="Levasseur A."/>
            <person name="Lombard V."/>
            <person name="Morin E."/>
            <person name="Otillar R."/>
            <person name="Lindquist E.A."/>
            <person name="Sun H."/>
            <person name="LaButti K.M."/>
            <person name="Schmutz J."/>
            <person name="Jabbour D."/>
            <person name="Luo H."/>
            <person name="Baker S.E."/>
            <person name="Pisabarro A.G."/>
            <person name="Walton J.D."/>
            <person name="Blanchette R.A."/>
            <person name="Henrissat B."/>
            <person name="Martin F."/>
            <person name="Cullen D."/>
            <person name="Hibbett D.S."/>
            <person name="Grigoriev I.V."/>
        </authorList>
    </citation>
    <scope>NUCLEOTIDE SEQUENCE [LARGE SCALE GENOMIC DNA]</scope>
    <source>
        <strain evidence="9">MUCL 33604</strain>
    </source>
</reference>
<evidence type="ECO:0000259" key="7">
    <source>
        <dbReference type="Pfam" id="PF23347"/>
    </source>
</evidence>
<gene>
    <name evidence="8" type="ORF">JAAARDRAFT_167821</name>
</gene>
<feature type="domain" description="Nucleoporin Nup120/160 beta-propeller" evidence="5">
    <location>
        <begin position="61"/>
        <end position="544"/>
    </location>
</feature>
<dbReference type="InterPro" id="IPR021717">
    <property type="entry name" value="Nucleoporin_Nup160"/>
</dbReference>
<dbReference type="PANTHER" id="PTHR21286">
    <property type="entry name" value="NUCLEAR PORE COMPLEX PROTEIN NUP160"/>
    <property type="match status" value="1"/>
</dbReference>
<evidence type="ECO:0000259" key="5">
    <source>
        <dbReference type="Pfam" id="PF11715"/>
    </source>
</evidence>
<evidence type="ECO:0000256" key="1">
    <source>
        <dbReference type="ARBA" id="ARBA00004123"/>
    </source>
</evidence>
<dbReference type="GO" id="GO:0017056">
    <property type="term" value="F:structural constituent of nuclear pore"/>
    <property type="evidence" value="ECO:0007669"/>
    <property type="project" value="TreeGrafter"/>
</dbReference>
<organism evidence="8 9">
    <name type="scientific">Jaapia argillacea MUCL 33604</name>
    <dbReference type="NCBI Taxonomy" id="933084"/>
    <lineage>
        <taxon>Eukaryota</taxon>
        <taxon>Fungi</taxon>
        <taxon>Dikarya</taxon>
        <taxon>Basidiomycota</taxon>
        <taxon>Agaricomycotina</taxon>
        <taxon>Agaricomycetes</taxon>
        <taxon>Agaricomycetidae</taxon>
        <taxon>Jaapiales</taxon>
        <taxon>Jaapiaceae</taxon>
        <taxon>Jaapia</taxon>
    </lineage>
</organism>
<comment type="subcellular location">
    <subcellularLocation>
        <location evidence="1">Nucleus</location>
    </subcellularLocation>
</comment>
<evidence type="ECO:0000313" key="8">
    <source>
        <dbReference type="EMBL" id="KDQ64994.1"/>
    </source>
</evidence>
<dbReference type="EMBL" id="KL197709">
    <property type="protein sequence ID" value="KDQ64994.1"/>
    <property type="molecule type" value="Genomic_DNA"/>
</dbReference>
<dbReference type="InParanoid" id="A0A067QDI5"/>
<dbReference type="InterPro" id="IPR056548">
    <property type="entry name" value="HEAT_Nup120"/>
</dbReference>
<dbReference type="PANTHER" id="PTHR21286:SF0">
    <property type="entry name" value="NUCLEAR PORE COMPLEX PROTEIN NUP160"/>
    <property type="match status" value="1"/>
</dbReference>
<dbReference type="Pfam" id="PF23300">
    <property type="entry name" value="HEAT_Nup120"/>
    <property type="match status" value="1"/>
</dbReference>
<feature type="compositionally biased region" description="Low complexity" evidence="4">
    <location>
        <begin position="270"/>
        <end position="281"/>
    </location>
</feature>
<dbReference type="HOGENOM" id="CLU_002799_0_0_1"/>
<evidence type="ECO:0000256" key="3">
    <source>
        <dbReference type="ARBA" id="ARBA00023242"/>
    </source>
</evidence>
<protein>
    <submittedName>
        <fullName evidence="8">Uncharacterized protein</fullName>
    </submittedName>
</protein>
<name>A0A067QDI5_9AGAM</name>
<feature type="domain" description="Nucleoporin nup120-like HEAT repeat" evidence="6">
    <location>
        <begin position="821"/>
        <end position="985"/>
    </location>
</feature>
<evidence type="ECO:0000256" key="2">
    <source>
        <dbReference type="ARBA" id="ARBA00022448"/>
    </source>
</evidence>
<dbReference type="Pfam" id="PF11715">
    <property type="entry name" value="Beta-prop_Nup120_160"/>
    <property type="match status" value="1"/>
</dbReference>
<evidence type="ECO:0000313" key="9">
    <source>
        <dbReference type="Proteomes" id="UP000027265"/>
    </source>
</evidence>
<keyword evidence="3" id="KW-0539">Nucleus</keyword>
<dbReference type="GO" id="GO:0005643">
    <property type="term" value="C:nuclear pore"/>
    <property type="evidence" value="ECO:0007669"/>
    <property type="project" value="TreeGrafter"/>
</dbReference>
<sequence length="1375" mass="153264">MDGGLLVATQLSSLFSSSRETFRNIGTSRRNIPLPPAPKDSDTPVEHASYSYVFRSKETGTILLRVLHDRLTLELVSLTTDIPPIRFVFPAILLGNPGIFLWQSEQLHILAVTTVGSLYRLVLPVLEGGQCWVDQLSGNWCREHHIRSVVGQCEGLVQVQGAHCVAIALPNGDILRLETESMGDEENDDEWTETPFHHGSFFASLTSFLPVLQSGPSPGSQIVSTASYPQPTDVGHIWTLSRDRTLRLWTAKSGCVSAKTFSSTSQGRASTPLPDSSSSPTKHMTLLEPEPQNLLKVFPFHRDDDSPLVALFMPTPSSLTSGGFFYFCRTIGDQLIPLHRTIECPVTTAHCHLQDFLVTGRTLSTLWDRQGQSYVETVDYTITAAGEVAVDPRSWWSASYPRQAELTPAYLDELLLSTGSFVERCFAAIMRPGMFSTLTLRTAIDQYTAACQSLPGPLPPQLRTSYASLGENIAAVVGCTVNLTRDTQSGALQHTKYWNALKRDWEGFIARCREIERSARWPLALGIGDTGDVIVVERERIGALVGEDTALRIHRRLCHSLPLDPPYSLMETLWTLSSKLPTQFRVDLENRLTSVVQQEIAFLYAEVVQDQVLQSGFKGELDEGLESWISGRLQSVDDIDVAIRTVLDVIGEFEKEVKREEEEVEMLLPPSSSSWTRALVASYVSSSIDVRYELCISLVTLLFFLSDELGDWDPAMLAEIFAVFRGVSMLRYIARQPVGDVHAVGFVDNNAPDDVVNRMRNMRMASVGGPHVPPASSLIHQLLVQAGNAYRLPGAAHGFLDSTGLLDSDSPAHSTKLEVIFCERLRLLGYTEAARELLSWLPRTPGVTYVRARLWLDIGRSDDAALLFESLTGSFGRQLAISSQDAEALSSVLPGAALFDSEFSFYLHVAALFRAVHETSYEVKFTQLAISVASPDTDSSSLWSSVTKGYVDLAEYEDAYASIVATPPDMLNRDCISQLVYRMCEENAVAQIMSFNFIGFSDEVEDALSFKARNADPRVRPFYSRILHTWYTSRGDYRSAALTMYQRARKLADIPADSARFTELGEERLEAYSVALNALSLLDKKSAWLVMPVFTEAGHEPRKRRKLSKHIPEEKYALGKRDVEIIELADIRREYTLLAARLELARRDPSFLATGEFSSSAPSVVMRLAQTNQFSMAMATARSLDVDMSDLFARLTVQCLRLSQTPEIVIQEDTSDWLLTDKVSSWPGTPADKGWRYLRQSLQRHDCSETDYKYTKVVLETMLGYSRASHPPPWLVHTLEGGDDEFLVRTCLRYEMMELALEYSLSLLRKVELGLARNPPKGSLTTWLPYPLIDQVLTAAKAEDGSSVHTQSLRDALQLEVGNHVKRMQKLSHVS</sequence>
<dbReference type="OrthoDB" id="67716at2759"/>